<protein>
    <submittedName>
        <fullName evidence="1">Uncharacterized protein</fullName>
    </submittedName>
</protein>
<sequence>MRVSEFDRENVAALLQDMKKDWFSARLFRLIAKADPENRRLLRRGFPDHVDVIEKHLGRASTKDD</sequence>
<organism evidence="1">
    <name type="scientific">marine sediment metagenome</name>
    <dbReference type="NCBI Taxonomy" id="412755"/>
    <lineage>
        <taxon>unclassified sequences</taxon>
        <taxon>metagenomes</taxon>
        <taxon>ecological metagenomes</taxon>
    </lineage>
</organism>
<accession>A0A0F8XYV2</accession>
<reference evidence="1" key="1">
    <citation type="journal article" date="2015" name="Nature">
        <title>Complex archaea that bridge the gap between prokaryotes and eukaryotes.</title>
        <authorList>
            <person name="Spang A."/>
            <person name="Saw J.H."/>
            <person name="Jorgensen S.L."/>
            <person name="Zaremba-Niedzwiedzka K."/>
            <person name="Martijn J."/>
            <person name="Lind A.E."/>
            <person name="van Eijk R."/>
            <person name="Schleper C."/>
            <person name="Guy L."/>
            <person name="Ettema T.J."/>
        </authorList>
    </citation>
    <scope>NUCLEOTIDE SEQUENCE</scope>
</reference>
<comment type="caution">
    <text evidence="1">The sequence shown here is derived from an EMBL/GenBank/DDBJ whole genome shotgun (WGS) entry which is preliminary data.</text>
</comment>
<evidence type="ECO:0000313" key="1">
    <source>
        <dbReference type="EMBL" id="KKK74277.1"/>
    </source>
</evidence>
<proteinExistence type="predicted"/>
<dbReference type="EMBL" id="LAZR01056395">
    <property type="protein sequence ID" value="KKK74277.1"/>
    <property type="molecule type" value="Genomic_DNA"/>
</dbReference>
<dbReference type="AlphaFoldDB" id="A0A0F8XYV2"/>
<name>A0A0F8XYV2_9ZZZZ</name>
<gene>
    <name evidence="1" type="ORF">LCGC14_2885380</name>
</gene>